<feature type="transmembrane region" description="Helical" evidence="1">
    <location>
        <begin position="540"/>
        <end position="561"/>
    </location>
</feature>
<feature type="transmembrane region" description="Helical" evidence="1">
    <location>
        <begin position="507"/>
        <end position="528"/>
    </location>
</feature>
<feature type="transmembrane region" description="Helical" evidence="1">
    <location>
        <begin position="681"/>
        <end position="702"/>
    </location>
</feature>
<keyword evidence="1" id="KW-0472">Membrane</keyword>
<gene>
    <name evidence="3" type="ORF">TraAM80_05423</name>
</gene>
<evidence type="ECO:0000313" key="3">
    <source>
        <dbReference type="EMBL" id="RNF04071.1"/>
    </source>
</evidence>
<evidence type="ECO:0000256" key="1">
    <source>
        <dbReference type="SAM" id="Phobius"/>
    </source>
</evidence>
<dbReference type="VEuPathDB" id="TriTrypDB:TRSC58_06513"/>
<dbReference type="RefSeq" id="XP_029237888.1">
    <property type="nucleotide sequence ID" value="XM_029382302.1"/>
</dbReference>
<sequence length="774" mass="85939">MSAGCLSLLLLWSSFIINVPLPKFSYDTDVFGVPTTVSNISCSEIRVAATSITSNSNSFSVVAPDLYSVKCGFDLDGVDARILIGVQIQPLEIEVRKSVDDTCYSTGATLNKCIANFTLTSFETQPPSPLTDLLEFFKQTVEEKLSGAICNTVLPNFVNGLKNRTIDPPTPPPPLVEGATPLESLPLVRAVVRAANKLPPFSDMQVDASLHASTTLRLGLTFLRGVHLKLDSSVALEKYFVEVMNLYPLRDIPELSNLVKHMPVIEKEFFGLNIPQTFSVSVELVVNDLRCNKDGLKCSVPISNGIQIQNFRVKNLAEYDHILMDSVGLLLQFLNTKIGEMLRHGVVSGSRVIIPDIKKSDSEGTPSVGLLVGMVVVGVILIVATVPLSIWRYRRNVVTTREGDPISLKRVLLEDVALMFMTVLAAFGFTWSNATPAASLVLGEEFPLMSFSLMESTKNMYHAGVYVFAVLVFLFSGVYPYIKLVVIVICTLFLQQPDLLILKLIEYFGKFSFLDSCAMILMISGLQLHSVVSVEVHAGFYFFLAATTLSIFIGNYATTIWRRHTSLRKNATPKGAITYDGAEAQNNVSEEDKQNNWWAMFWGKDGILRLVNTAFVTICVILCWVVPCIRYTVNGMASIIMPEDRLMTLWEISLTNKFFLCICIFVVLIAPILYAFMYPRWYMLASWSAADAFLLACVAGLVQMEQFLRYLLGNEMKGIYGASATLLWPLIPLLIAAVWQWMQAADNTFKVIWHVKGWLAARKVAQPPQPSQPL</sequence>
<dbReference type="Proteomes" id="UP000283634">
    <property type="component" value="Unassembled WGS sequence"/>
</dbReference>
<feature type="chain" id="PRO_5019141265" description="Paraquat-inducible protein A" evidence="2">
    <location>
        <begin position="19"/>
        <end position="774"/>
    </location>
</feature>
<feature type="transmembrane region" description="Helical" evidence="1">
    <location>
        <begin position="412"/>
        <end position="431"/>
    </location>
</feature>
<keyword evidence="4" id="KW-1185">Reference proteome</keyword>
<evidence type="ECO:0000313" key="4">
    <source>
        <dbReference type="Proteomes" id="UP000283634"/>
    </source>
</evidence>
<dbReference type="PANTHER" id="PTHR34730:SF1">
    <property type="entry name" value="PARAQUAT-INDUCIBLE PROTEIN A"/>
    <property type="match status" value="1"/>
</dbReference>
<feature type="transmembrane region" description="Helical" evidence="1">
    <location>
        <begin position="463"/>
        <end position="495"/>
    </location>
</feature>
<dbReference type="GeneID" id="40329356"/>
<dbReference type="PANTHER" id="PTHR34730">
    <property type="entry name" value="UNNAMED PRODUCT"/>
    <property type="match status" value="1"/>
</dbReference>
<feature type="transmembrane region" description="Helical" evidence="1">
    <location>
        <begin position="368"/>
        <end position="391"/>
    </location>
</feature>
<keyword evidence="1" id="KW-1133">Transmembrane helix</keyword>
<reference evidence="3 4" key="1">
    <citation type="journal article" date="2018" name="BMC Genomics">
        <title>Genomic comparison of Trypanosoma conorhini and Trypanosoma rangeli to Trypanosoma cruzi strains of high and low virulence.</title>
        <authorList>
            <person name="Bradwell K.R."/>
            <person name="Koparde V.N."/>
            <person name="Matveyev A.V."/>
            <person name="Serrano M.G."/>
            <person name="Alves J.M."/>
            <person name="Parikh H."/>
            <person name="Huang B."/>
            <person name="Lee V."/>
            <person name="Espinosa-Alvarez O."/>
            <person name="Ortiz P.A."/>
            <person name="Costa-Martins A.G."/>
            <person name="Teixeira M.M."/>
            <person name="Buck G.A."/>
        </authorList>
    </citation>
    <scope>NUCLEOTIDE SEQUENCE [LARGE SCALE GENOMIC DNA]</scope>
    <source>
        <strain evidence="3 4">AM80</strain>
    </source>
</reference>
<dbReference type="Pfam" id="PF04403">
    <property type="entry name" value="PqiA"/>
    <property type="match status" value="1"/>
</dbReference>
<organism evidence="3 4">
    <name type="scientific">Trypanosoma rangeli</name>
    <dbReference type="NCBI Taxonomy" id="5698"/>
    <lineage>
        <taxon>Eukaryota</taxon>
        <taxon>Discoba</taxon>
        <taxon>Euglenozoa</taxon>
        <taxon>Kinetoplastea</taxon>
        <taxon>Metakinetoplastina</taxon>
        <taxon>Trypanosomatida</taxon>
        <taxon>Trypanosomatidae</taxon>
        <taxon>Trypanosoma</taxon>
        <taxon>Herpetosoma</taxon>
    </lineage>
</organism>
<accession>A0A422NF17</accession>
<proteinExistence type="predicted"/>
<dbReference type="InterPro" id="IPR007498">
    <property type="entry name" value="PqiA-like"/>
</dbReference>
<keyword evidence="1" id="KW-0812">Transmembrane</keyword>
<evidence type="ECO:0008006" key="5">
    <source>
        <dbReference type="Google" id="ProtNLM"/>
    </source>
</evidence>
<name>A0A422NF17_TRYRA</name>
<dbReference type="AlphaFoldDB" id="A0A422NF17"/>
<feature type="transmembrane region" description="Helical" evidence="1">
    <location>
        <begin position="610"/>
        <end position="633"/>
    </location>
</feature>
<feature type="transmembrane region" description="Helical" evidence="1">
    <location>
        <begin position="653"/>
        <end position="674"/>
    </location>
</feature>
<keyword evidence="2" id="KW-0732">Signal</keyword>
<evidence type="ECO:0000256" key="2">
    <source>
        <dbReference type="SAM" id="SignalP"/>
    </source>
</evidence>
<feature type="signal peptide" evidence="2">
    <location>
        <begin position="1"/>
        <end position="18"/>
    </location>
</feature>
<comment type="caution">
    <text evidence="3">The sequence shown here is derived from an EMBL/GenBank/DDBJ whole genome shotgun (WGS) entry which is preliminary data.</text>
</comment>
<protein>
    <recommendedName>
        <fullName evidence="5">Paraquat-inducible protein A</fullName>
    </recommendedName>
</protein>
<dbReference type="EMBL" id="MKGL01000174">
    <property type="protein sequence ID" value="RNF04071.1"/>
    <property type="molecule type" value="Genomic_DNA"/>
</dbReference>
<feature type="transmembrane region" description="Helical" evidence="1">
    <location>
        <begin position="722"/>
        <end position="742"/>
    </location>
</feature>
<dbReference type="OrthoDB" id="272322at2759"/>